<dbReference type="Pfam" id="PF00528">
    <property type="entry name" value="BPD_transp_1"/>
    <property type="match status" value="1"/>
</dbReference>
<accession>A0A6N7LL09</accession>
<protein>
    <submittedName>
        <fullName evidence="12">ABC transporter permease subunit</fullName>
    </submittedName>
</protein>
<dbReference type="Pfam" id="PF12911">
    <property type="entry name" value="OppC_N"/>
    <property type="match status" value="1"/>
</dbReference>
<dbReference type="InterPro" id="IPR035906">
    <property type="entry name" value="MetI-like_sf"/>
</dbReference>
<evidence type="ECO:0000256" key="10">
    <source>
        <dbReference type="SAM" id="MobiDB-lite"/>
    </source>
</evidence>
<dbReference type="AlphaFoldDB" id="A0A6N7LL09"/>
<evidence type="ECO:0000256" key="3">
    <source>
        <dbReference type="ARBA" id="ARBA00022475"/>
    </source>
</evidence>
<dbReference type="GO" id="GO:0015833">
    <property type="term" value="P:peptide transport"/>
    <property type="evidence" value="ECO:0007669"/>
    <property type="project" value="UniProtKB-KW"/>
</dbReference>
<feature type="transmembrane region" description="Helical" evidence="9">
    <location>
        <begin position="345"/>
        <end position="368"/>
    </location>
</feature>
<keyword evidence="2 9" id="KW-0813">Transport</keyword>
<evidence type="ECO:0000256" key="8">
    <source>
        <dbReference type="ARBA" id="ARBA00023136"/>
    </source>
</evidence>
<sequence>MSVETHSTIPVATQPKEKPKEKHHNESYSALVWRRLKRSWTGVLGLILVSLLILMALFADFLSPVDPKATGVGFAPPQAISIHDKDGNFVFPPRSYPVRETEELDPITFQPVVGPDYDNPQILGFFVKGAPYRLLGLIPAERHLFGAVDGTAVHFLGTDKFGRDVLSRILHGSRISLMIALVVVFIVTVVGTTVGMVSGYFGGRFDAWVQRFVELVLAFPQLPLYLALASLIPVTAPTSVFLAFVIIVMSALGWAQMSREVRGKTLALARIDYVRAAIAIGATDRRIIFQHIFPNVMSHVIVAVTLSIPQVVLLESFLGFLGFAVKPPLISWGLMLQDTANYSAIGSYPWILSPVAFVLVTVFAFNALGDGLRDAIDPY</sequence>
<name>A0A6N7LL09_SINTE</name>
<evidence type="ECO:0000256" key="1">
    <source>
        <dbReference type="ARBA" id="ARBA00004651"/>
    </source>
</evidence>
<dbReference type="GO" id="GO:0005886">
    <property type="term" value="C:plasma membrane"/>
    <property type="evidence" value="ECO:0007669"/>
    <property type="project" value="UniProtKB-SubCell"/>
</dbReference>
<keyword evidence="7 9" id="KW-1133">Transmembrane helix</keyword>
<feature type="region of interest" description="Disordered" evidence="10">
    <location>
        <begin position="1"/>
        <end position="24"/>
    </location>
</feature>
<evidence type="ECO:0000259" key="11">
    <source>
        <dbReference type="PROSITE" id="PS50928"/>
    </source>
</evidence>
<evidence type="ECO:0000256" key="5">
    <source>
        <dbReference type="ARBA" id="ARBA00022856"/>
    </source>
</evidence>
<proteinExistence type="inferred from homology"/>
<evidence type="ECO:0000256" key="4">
    <source>
        <dbReference type="ARBA" id="ARBA00022692"/>
    </source>
</evidence>
<dbReference type="OrthoDB" id="9805884at2"/>
<keyword evidence="6" id="KW-0653">Protein transport</keyword>
<feature type="compositionally biased region" description="Polar residues" evidence="10">
    <location>
        <begin position="1"/>
        <end position="11"/>
    </location>
</feature>
<dbReference type="CDD" id="cd06261">
    <property type="entry name" value="TM_PBP2"/>
    <property type="match status" value="1"/>
</dbReference>
<organism evidence="12 13">
    <name type="scientific">Sinorhizobium terangae</name>
    <dbReference type="NCBI Taxonomy" id="110322"/>
    <lineage>
        <taxon>Bacteria</taxon>
        <taxon>Pseudomonadati</taxon>
        <taxon>Pseudomonadota</taxon>
        <taxon>Alphaproteobacteria</taxon>
        <taxon>Hyphomicrobiales</taxon>
        <taxon>Rhizobiaceae</taxon>
        <taxon>Sinorhizobium/Ensifer group</taxon>
        <taxon>Sinorhizobium</taxon>
    </lineage>
</organism>
<feature type="transmembrane region" description="Helical" evidence="9">
    <location>
        <begin position="300"/>
        <end position="325"/>
    </location>
</feature>
<reference evidence="12 13" key="1">
    <citation type="journal article" date="2013" name="Genome Biol.">
        <title>Comparative genomics of the core and accessory genomes of 48 Sinorhizobium strains comprising five genospecies.</title>
        <authorList>
            <person name="Sugawara M."/>
            <person name="Epstein B."/>
            <person name="Badgley B.D."/>
            <person name="Unno T."/>
            <person name="Xu L."/>
            <person name="Reese J."/>
            <person name="Gyaneshwar P."/>
            <person name="Denny R."/>
            <person name="Mudge J."/>
            <person name="Bharti A.K."/>
            <person name="Farmer A.D."/>
            <person name="May G.D."/>
            <person name="Woodward J.E."/>
            <person name="Medigue C."/>
            <person name="Vallenet D."/>
            <person name="Lajus A."/>
            <person name="Rouy Z."/>
            <person name="Martinez-Vaz B."/>
            <person name="Tiffin P."/>
            <person name="Young N.D."/>
            <person name="Sadowsky M.J."/>
        </authorList>
    </citation>
    <scope>NUCLEOTIDE SEQUENCE [LARGE SCALE GENOMIC DNA]</scope>
    <source>
        <strain evidence="12 13">USDA4894</strain>
    </source>
</reference>
<dbReference type="RefSeq" id="WP_153441739.1">
    <property type="nucleotide sequence ID" value="NZ_JACIGA010000006.1"/>
</dbReference>
<dbReference type="GO" id="GO:0055085">
    <property type="term" value="P:transmembrane transport"/>
    <property type="evidence" value="ECO:0007669"/>
    <property type="project" value="InterPro"/>
</dbReference>
<dbReference type="PANTHER" id="PTHR43386">
    <property type="entry name" value="OLIGOPEPTIDE TRANSPORT SYSTEM PERMEASE PROTEIN APPC"/>
    <property type="match status" value="1"/>
</dbReference>
<evidence type="ECO:0000313" key="13">
    <source>
        <dbReference type="Proteomes" id="UP000439983"/>
    </source>
</evidence>
<dbReference type="InterPro" id="IPR025966">
    <property type="entry name" value="OppC_N"/>
</dbReference>
<keyword evidence="8 9" id="KW-0472">Membrane</keyword>
<comment type="similarity">
    <text evidence="9">Belongs to the binding-protein-dependent transport system permease family.</text>
</comment>
<evidence type="ECO:0000313" key="12">
    <source>
        <dbReference type="EMBL" id="MQX17898.1"/>
    </source>
</evidence>
<dbReference type="InterPro" id="IPR000515">
    <property type="entry name" value="MetI-like"/>
</dbReference>
<feature type="transmembrane region" description="Helical" evidence="9">
    <location>
        <begin position="39"/>
        <end position="59"/>
    </location>
</feature>
<dbReference type="EMBL" id="WITC01000108">
    <property type="protein sequence ID" value="MQX17898.1"/>
    <property type="molecule type" value="Genomic_DNA"/>
</dbReference>
<evidence type="ECO:0000256" key="2">
    <source>
        <dbReference type="ARBA" id="ARBA00022448"/>
    </source>
</evidence>
<evidence type="ECO:0000256" key="6">
    <source>
        <dbReference type="ARBA" id="ARBA00022927"/>
    </source>
</evidence>
<dbReference type="SUPFAM" id="SSF161098">
    <property type="entry name" value="MetI-like"/>
    <property type="match status" value="1"/>
</dbReference>
<feature type="compositionally biased region" description="Basic and acidic residues" evidence="10">
    <location>
        <begin position="15"/>
        <end position="24"/>
    </location>
</feature>
<gene>
    <name evidence="12" type="ORF">GHK62_25060</name>
</gene>
<dbReference type="PROSITE" id="PS50928">
    <property type="entry name" value="ABC_TM1"/>
    <property type="match status" value="1"/>
</dbReference>
<evidence type="ECO:0000256" key="9">
    <source>
        <dbReference type="RuleBase" id="RU363032"/>
    </source>
</evidence>
<dbReference type="InterPro" id="IPR050366">
    <property type="entry name" value="BP-dependent_transpt_permease"/>
</dbReference>
<keyword evidence="4 9" id="KW-0812">Transmembrane</keyword>
<dbReference type="Proteomes" id="UP000439983">
    <property type="component" value="Unassembled WGS sequence"/>
</dbReference>
<evidence type="ECO:0000256" key="7">
    <source>
        <dbReference type="ARBA" id="ARBA00022989"/>
    </source>
</evidence>
<dbReference type="Gene3D" id="1.10.3720.10">
    <property type="entry name" value="MetI-like"/>
    <property type="match status" value="1"/>
</dbReference>
<comment type="caution">
    <text evidence="12">The sequence shown here is derived from an EMBL/GenBank/DDBJ whole genome shotgun (WGS) entry which is preliminary data.</text>
</comment>
<comment type="subcellular location">
    <subcellularLocation>
        <location evidence="1 9">Cell membrane</location>
        <topology evidence="1 9">Multi-pass membrane protein</topology>
    </subcellularLocation>
</comment>
<keyword evidence="3" id="KW-1003">Cell membrane</keyword>
<feature type="transmembrane region" description="Helical" evidence="9">
    <location>
        <begin position="222"/>
        <end position="255"/>
    </location>
</feature>
<feature type="domain" description="ABC transmembrane type-1" evidence="11">
    <location>
        <begin position="173"/>
        <end position="369"/>
    </location>
</feature>
<keyword evidence="5" id="KW-0571">Peptide transport</keyword>
<dbReference type="PANTHER" id="PTHR43386:SF1">
    <property type="entry name" value="D,D-DIPEPTIDE TRANSPORT SYSTEM PERMEASE PROTEIN DDPC-RELATED"/>
    <property type="match status" value="1"/>
</dbReference>
<feature type="transmembrane region" description="Helical" evidence="9">
    <location>
        <begin position="177"/>
        <end position="202"/>
    </location>
</feature>
<keyword evidence="13" id="KW-1185">Reference proteome</keyword>
<dbReference type="GO" id="GO:0015031">
    <property type="term" value="P:protein transport"/>
    <property type="evidence" value="ECO:0007669"/>
    <property type="project" value="UniProtKB-KW"/>
</dbReference>